<name>A0A167E578_9ASCO</name>
<feature type="compositionally biased region" description="Low complexity" evidence="1">
    <location>
        <begin position="49"/>
        <end position="61"/>
    </location>
</feature>
<dbReference type="RefSeq" id="XP_018736131.1">
    <property type="nucleotide sequence ID" value="XM_018878871.1"/>
</dbReference>
<proteinExistence type="predicted"/>
<sequence length="146" mass="15595">MKKTSKSESSTSTTTLSTGRVRWDRSDVLNTTNLDSRTGKSSKSRLSTRTRGLGTGTTSSSDLEVEGVDTNLLALDGNVLSGQHGSVRRRLVVVGLDLHTTGNTRDGFTTGQIGNVDEGIIERCKDTSNSEDKLSLTGLETKGDVF</sequence>
<dbReference type="AlphaFoldDB" id="A0A167E578"/>
<organism evidence="2 3">
    <name type="scientific">Sugiyamaella lignohabitans</name>
    <dbReference type="NCBI Taxonomy" id="796027"/>
    <lineage>
        <taxon>Eukaryota</taxon>
        <taxon>Fungi</taxon>
        <taxon>Dikarya</taxon>
        <taxon>Ascomycota</taxon>
        <taxon>Saccharomycotina</taxon>
        <taxon>Dipodascomycetes</taxon>
        <taxon>Dipodascales</taxon>
        <taxon>Trichomonascaceae</taxon>
        <taxon>Sugiyamaella</taxon>
    </lineage>
</organism>
<evidence type="ECO:0000313" key="3">
    <source>
        <dbReference type="Proteomes" id="UP000189580"/>
    </source>
</evidence>
<reference evidence="2 3" key="1">
    <citation type="submission" date="2016-02" db="EMBL/GenBank/DDBJ databases">
        <title>Complete genome sequence and transcriptome regulation of the pentose utilising yeast Sugiyamaella lignohabitans.</title>
        <authorList>
            <person name="Bellasio M."/>
            <person name="Peymann A."/>
            <person name="Valli M."/>
            <person name="Sipitzky M."/>
            <person name="Graf A."/>
            <person name="Sauer M."/>
            <person name="Marx H."/>
            <person name="Mattanovich D."/>
        </authorList>
    </citation>
    <scope>NUCLEOTIDE SEQUENCE [LARGE SCALE GENOMIC DNA]</scope>
    <source>
        <strain evidence="2 3">CBS 10342</strain>
    </source>
</reference>
<evidence type="ECO:0000313" key="2">
    <source>
        <dbReference type="EMBL" id="ANB13654.1"/>
    </source>
</evidence>
<dbReference type="Proteomes" id="UP000189580">
    <property type="component" value="Chromosome a"/>
</dbReference>
<gene>
    <name evidence="2" type="ORF">AWJ20_1953</name>
</gene>
<dbReference type="EMBL" id="CP014501">
    <property type="protein sequence ID" value="ANB13654.1"/>
    <property type="molecule type" value="Genomic_DNA"/>
</dbReference>
<protein>
    <submittedName>
        <fullName evidence="2">Uncharacterized protein</fullName>
    </submittedName>
</protein>
<dbReference type="GeneID" id="30033811"/>
<feature type="compositionally biased region" description="Low complexity" evidence="1">
    <location>
        <begin position="7"/>
        <end position="18"/>
    </location>
</feature>
<dbReference type="OrthoDB" id="10616114at2759"/>
<evidence type="ECO:0000256" key="1">
    <source>
        <dbReference type="SAM" id="MobiDB-lite"/>
    </source>
</evidence>
<dbReference type="KEGG" id="slb:AWJ20_1953"/>
<feature type="region of interest" description="Disordered" evidence="1">
    <location>
        <begin position="1"/>
        <end position="62"/>
    </location>
</feature>
<accession>A0A167E578</accession>
<keyword evidence="3" id="KW-1185">Reference proteome</keyword>